<dbReference type="InterPro" id="IPR036366">
    <property type="entry name" value="PGBDSf"/>
</dbReference>
<evidence type="ECO:0000313" key="7">
    <source>
        <dbReference type="EMBL" id="CUN36330.1"/>
    </source>
</evidence>
<evidence type="ECO:0000259" key="6">
    <source>
        <dbReference type="PROSITE" id="PS51935"/>
    </source>
</evidence>
<evidence type="ECO:0000256" key="4">
    <source>
        <dbReference type="ARBA" id="ARBA00022807"/>
    </source>
</evidence>
<dbReference type="InterPro" id="IPR002477">
    <property type="entry name" value="Peptidoglycan-bd-like"/>
</dbReference>
<dbReference type="InterPro" id="IPR036365">
    <property type="entry name" value="PGBD-like_sf"/>
</dbReference>
<keyword evidence="8" id="KW-1185">Reference proteome</keyword>
<dbReference type="AlphaFoldDB" id="A0A173WBD2"/>
<accession>A0A173WBD2</accession>
<dbReference type="Pfam" id="PF01471">
    <property type="entry name" value="PG_binding_1"/>
    <property type="match status" value="1"/>
</dbReference>
<dbReference type="Pfam" id="PF00877">
    <property type="entry name" value="NLPC_P60"/>
    <property type="match status" value="1"/>
</dbReference>
<gene>
    <name evidence="7" type="primary">pgdS</name>
    <name evidence="7" type="ORF">ERS852385_00146</name>
</gene>
<dbReference type="PANTHER" id="PTHR47053:SF1">
    <property type="entry name" value="MUREIN DD-ENDOPEPTIDASE MEPH-RELATED"/>
    <property type="match status" value="1"/>
</dbReference>
<dbReference type="Proteomes" id="UP000095546">
    <property type="component" value="Unassembled WGS sequence"/>
</dbReference>
<dbReference type="STRING" id="187979.ERS852385_00146"/>
<feature type="chain" id="PRO_5008014499" evidence="5">
    <location>
        <begin position="25"/>
        <end position="221"/>
    </location>
</feature>
<dbReference type="SUPFAM" id="SSF54001">
    <property type="entry name" value="Cysteine proteinases"/>
    <property type="match status" value="1"/>
</dbReference>
<protein>
    <submittedName>
        <fullName evidence="7">Gamma-DL-glutamyl hydrolase</fullName>
        <ecNumber evidence="7">3.4.19.-</ecNumber>
    </submittedName>
</protein>
<evidence type="ECO:0000313" key="8">
    <source>
        <dbReference type="Proteomes" id="UP000095546"/>
    </source>
</evidence>
<keyword evidence="3 7" id="KW-0378">Hydrolase</keyword>
<evidence type="ECO:0000256" key="5">
    <source>
        <dbReference type="SAM" id="SignalP"/>
    </source>
</evidence>
<dbReference type="PANTHER" id="PTHR47053">
    <property type="entry name" value="MUREIN DD-ENDOPEPTIDASE MEPH-RELATED"/>
    <property type="match status" value="1"/>
</dbReference>
<dbReference type="InterPro" id="IPR038765">
    <property type="entry name" value="Papain-like_cys_pep_sf"/>
</dbReference>
<dbReference type="PROSITE" id="PS51935">
    <property type="entry name" value="NLPC_P60"/>
    <property type="match status" value="1"/>
</dbReference>
<sequence length="221" mass="23258">MSKAMRIIFAVSMILMCWFSVAGASAFRVGDQGSDVAEIQGQLANLGYDVTADGAYGPATVEAVKSFQMTQGINADGLVGPSTYAALLGKSMPAVSSTTNSIARRVVSDSMNYLGVPYVFGGTTPNGFDCSGYVRYVFANAGVYLPRTADAQYEVGYSVSTSELVPGDLVFFSTYEPGPSHVGIYLGDGDFINASSSQGVSVASLYSSYWGSCYIGARRVM</sequence>
<dbReference type="EMBL" id="CYYU01000001">
    <property type="protein sequence ID" value="CUN36330.1"/>
    <property type="molecule type" value="Genomic_DNA"/>
</dbReference>
<dbReference type="InterPro" id="IPR051202">
    <property type="entry name" value="Peptidase_C40"/>
</dbReference>
<proteinExistence type="inferred from homology"/>
<dbReference type="Gene3D" id="3.90.1720.10">
    <property type="entry name" value="endopeptidase domain like (from Nostoc punctiforme)"/>
    <property type="match status" value="1"/>
</dbReference>
<dbReference type="EC" id="3.4.19.-" evidence="7"/>
<name>A0A173WBD2_9FIRM</name>
<keyword evidence="5" id="KW-0732">Signal</keyword>
<evidence type="ECO:0000256" key="2">
    <source>
        <dbReference type="ARBA" id="ARBA00022670"/>
    </source>
</evidence>
<reference evidence="7 8" key="1">
    <citation type="submission" date="2015-09" db="EMBL/GenBank/DDBJ databases">
        <authorList>
            <consortium name="Pathogen Informatics"/>
        </authorList>
    </citation>
    <scope>NUCLEOTIDE SEQUENCE [LARGE SCALE GENOMIC DNA]</scope>
    <source>
        <strain evidence="7 8">2789STDY5608828</strain>
    </source>
</reference>
<dbReference type="eggNOG" id="COG0791">
    <property type="taxonomic scope" value="Bacteria"/>
</dbReference>
<feature type="domain" description="NlpC/P60" evidence="6">
    <location>
        <begin position="100"/>
        <end position="221"/>
    </location>
</feature>
<comment type="similarity">
    <text evidence="1">Belongs to the peptidase C40 family.</text>
</comment>
<dbReference type="GO" id="GO:0006508">
    <property type="term" value="P:proteolysis"/>
    <property type="evidence" value="ECO:0007669"/>
    <property type="project" value="UniProtKB-KW"/>
</dbReference>
<keyword evidence="2" id="KW-0645">Protease</keyword>
<dbReference type="SUPFAM" id="SSF47090">
    <property type="entry name" value="PGBD-like"/>
    <property type="match status" value="1"/>
</dbReference>
<organism evidence="7 8">
    <name type="scientific">Mitsuokella jalaludinii</name>
    <dbReference type="NCBI Taxonomy" id="187979"/>
    <lineage>
        <taxon>Bacteria</taxon>
        <taxon>Bacillati</taxon>
        <taxon>Bacillota</taxon>
        <taxon>Negativicutes</taxon>
        <taxon>Selenomonadales</taxon>
        <taxon>Selenomonadaceae</taxon>
        <taxon>Mitsuokella</taxon>
    </lineage>
</organism>
<feature type="signal peptide" evidence="5">
    <location>
        <begin position="1"/>
        <end position="24"/>
    </location>
</feature>
<keyword evidence="4" id="KW-0788">Thiol protease</keyword>
<dbReference type="OrthoDB" id="9808890at2"/>
<evidence type="ECO:0000256" key="3">
    <source>
        <dbReference type="ARBA" id="ARBA00022801"/>
    </source>
</evidence>
<evidence type="ECO:0000256" key="1">
    <source>
        <dbReference type="ARBA" id="ARBA00007074"/>
    </source>
</evidence>
<dbReference type="InterPro" id="IPR000064">
    <property type="entry name" value="NLP_P60_dom"/>
</dbReference>
<dbReference type="GO" id="GO:0008234">
    <property type="term" value="F:cysteine-type peptidase activity"/>
    <property type="evidence" value="ECO:0007669"/>
    <property type="project" value="UniProtKB-KW"/>
</dbReference>
<dbReference type="Gene3D" id="1.10.101.10">
    <property type="entry name" value="PGBD-like superfamily/PGBD"/>
    <property type="match status" value="1"/>
</dbReference>